<evidence type="ECO:0000256" key="4">
    <source>
        <dbReference type="ARBA" id="ARBA00023235"/>
    </source>
</evidence>
<dbReference type="InterPro" id="IPR004561">
    <property type="entry name" value="IsoChor_synthase"/>
</dbReference>
<dbReference type="NCBIfam" id="TIGR00543">
    <property type="entry name" value="isochor_syn"/>
    <property type="match status" value="1"/>
</dbReference>
<dbReference type="GO" id="GO:0009697">
    <property type="term" value="P:salicylic acid biosynthetic process"/>
    <property type="evidence" value="ECO:0007669"/>
    <property type="project" value="TreeGrafter"/>
</dbReference>
<organism evidence="7 8">
    <name type="scientific">Lysobacter silvisoli</name>
    <dbReference type="NCBI Taxonomy" id="2293254"/>
    <lineage>
        <taxon>Bacteria</taxon>
        <taxon>Pseudomonadati</taxon>
        <taxon>Pseudomonadota</taxon>
        <taxon>Gammaproteobacteria</taxon>
        <taxon>Lysobacterales</taxon>
        <taxon>Lysobacteraceae</taxon>
        <taxon>Lysobacter</taxon>
    </lineage>
</organism>
<keyword evidence="8" id="KW-1185">Reference proteome</keyword>
<comment type="similarity">
    <text evidence="2">Belongs to the isochorismate synthase family.</text>
</comment>
<dbReference type="GO" id="GO:0008909">
    <property type="term" value="F:isochorismate synthase activity"/>
    <property type="evidence" value="ECO:0007669"/>
    <property type="project" value="UniProtKB-EC"/>
</dbReference>
<dbReference type="EC" id="5.4.4.2" evidence="3"/>
<dbReference type="Pfam" id="PF00425">
    <property type="entry name" value="Chorismate_bind"/>
    <property type="match status" value="1"/>
</dbReference>
<feature type="domain" description="Chorismate-utilising enzyme C-terminal" evidence="6">
    <location>
        <begin position="133"/>
        <end position="388"/>
    </location>
</feature>
<dbReference type="Proteomes" id="UP000264492">
    <property type="component" value="Unassembled WGS sequence"/>
</dbReference>
<dbReference type="SUPFAM" id="SSF56322">
    <property type="entry name" value="ADC synthase"/>
    <property type="match status" value="1"/>
</dbReference>
<dbReference type="InterPro" id="IPR015890">
    <property type="entry name" value="Chorismate_C"/>
</dbReference>
<dbReference type="OrthoDB" id="9806579at2"/>
<dbReference type="RefSeq" id="WP_115859543.1">
    <property type="nucleotide sequence ID" value="NZ_QTSU01000002.1"/>
</dbReference>
<dbReference type="PANTHER" id="PTHR42839">
    <property type="entry name" value="ISOCHORISMATE SYNTHASE ENTC"/>
    <property type="match status" value="1"/>
</dbReference>
<dbReference type="EMBL" id="QTSU01000002">
    <property type="protein sequence ID" value="RDZ27166.1"/>
    <property type="molecule type" value="Genomic_DNA"/>
</dbReference>
<dbReference type="Gene3D" id="3.60.120.10">
    <property type="entry name" value="Anthranilate synthase"/>
    <property type="match status" value="1"/>
</dbReference>
<evidence type="ECO:0000256" key="5">
    <source>
        <dbReference type="ARBA" id="ARBA00041564"/>
    </source>
</evidence>
<dbReference type="InterPro" id="IPR005801">
    <property type="entry name" value="ADC_synthase"/>
</dbReference>
<dbReference type="AlphaFoldDB" id="A0A371JZS7"/>
<evidence type="ECO:0000313" key="8">
    <source>
        <dbReference type="Proteomes" id="UP000264492"/>
    </source>
</evidence>
<dbReference type="PANTHER" id="PTHR42839:SF2">
    <property type="entry name" value="ISOCHORISMATE SYNTHASE ENTC"/>
    <property type="match status" value="1"/>
</dbReference>
<proteinExistence type="inferred from homology"/>
<evidence type="ECO:0000256" key="1">
    <source>
        <dbReference type="ARBA" id="ARBA00000799"/>
    </source>
</evidence>
<sequence>MNAIPGTLSVPYDSLTPSPPRATSLLRAYRRHDTLFSSSQVQLHARGVLETVDASACDGLAETAREALQRTARKIGRLPLLGAVPFAADAPARLWIPRQAVFAAGQARHGGERRSLPVPLPHCDGVLPQPTAQGYRDSVSAALQRIDAGRVAKVVLSRSLRMQARVSVPWLLERLLSRHPDGYTYAIDLTRNGDSASLVGSSPELLLRKRGAQVLSNPLAGSIPRVADPAEDAQRAQGLLSSAKDRHEHALVVDAVAAALAPHCRKLQVPAAPSLLSTPTMWHLSTRVEGELLDPAASSLQLALALHPTPAVCGYPTVAAQAAIRELEGYDRGLFTGLVGWSDPEGDGEWAVTIRCALVEADAVTAYAGAGVVRGSQPQAELDETSAKLRTMLNAMGLAQVLDVPESAA</sequence>
<evidence type="ECO:0000256" key="3">
    <source>
        <dbReference type="ARBA" id="ARBA00012824"/>
    </source>
</evidence>
<evidence type="ECO:0000256" key="2">
    <source>
        <dbReference type="ARBA" id="ARBA00005297"/>
    </source>
</evidence>
<protein>
    <recommendedName>
        <fullName evidence="3">isochorismate synthase</fullName>
        <ecNumber evidence="3">5.4.4.2</ecNumber>
    </recommendedName>
    <alternativeName>
        <fullName evidence="5">Isochorismate mutase</fullName>
    </alternativeName>
</protein>
<keyword evidence="4 7" id="KW-0413">Isomerase</keyword>
<comment type="caution">
    <text evidence="7">The sequence shown here is derived from an EMBL/GenBank/DDBJ whole genome shotgun (WGS) entry which is preliminary data.</text>
</comment>
<reference evidence="7 8" key="1">
    <citation type="submission" date="2018-08" db="EMBL/GenBank/DDBJ databases">
        <title>Lysobacter sp. zong2l5, whole genome shotgun sequence.</title>
        <authorList>
            <person name="Zhang X."/>
            <person name="Feng G."/>
            <person name="Zhu H."/>
        </authorList>
    </citation>
    <scope>NUCLEOTIDE SEQUENCE [LARGE SCALE GENOMIC DNA]</scope>
    <source>
        <strain evidence="8">zong2l5</strain>
    </source>
</reference>
<comment type="catalytic activity">
    <reaction evidence="1">
        <text>chorismate = isochorismate</text>
        <dbReference type="Rhea" id="RHEA:18985"/>
        <dbReference type="ChEBI" id="CHEBI:29748"/>
        <dbReference type="ChEBI" id="CHEBI:29780"/>
        <dbReference type="EC" id="5.4.4.2"/>
    </reaction>
</comment>
<evidence type="ECO:0000259" key="6">
    <source>
        <dbReference type="Pfam" id="PF00425"/>
    </source>
</evidence>
<name>A0A371JZS7_9GAMM</name>
<gene>
    <name evidence="7" type="ORF">DX914_12985</name>
</gene>
<accession>A0A371JZS7</accession>
<evidence type="ECO:0000313" key="7">
    <source>
        <dbReference type="EMBL" id="RDZ27166.1"/>
    </source>
</evidence>